<organism evidence="2 3">
    <name type="scientific">Cuscuta campestris</name>
    <dbReference type="NCBI Taxonomy" id="132261"/>
    <lineage>
        <taxon>Eukaryota</taxon>
        <taxon>Viridiplantae</taxon>
        <taxon>Streptophyta</taxon>
        <taxon>Embryophyta</taxon>
        <taxon>Tracheophyta</taxon>
        <taxon>Spermatophyta</taxon>
        <taxon>Magnoliopsida</taxon>
        <taxon>eudicotyledons</taxon>
        <taxon>Gunneridae</taxon>
        <taxon>Pentapetalae</taxon>
        <taxon>asterids</taxon>
        <taxon>lamiids</taxon>
        <taxon>Solanales</taxon>
        <taxon>Convolvulaceae</taxon>
        <taxon>Cuscuteae</taxon>
        <taxon>Cuscuta</taxon>
        <taxon>Cuscuta subgen. Grammica</taxon>
        <taxon>Cuscuta sect. Cleistogrammica</taxon>
    </lineage>
</organism>
<gene>
    <name evidence="2" type="ORF">CCAM_LOCUS22461</name>
</gene>
<proteinExistence type="predicted"/>
<sequence>MPSTVMVSQIQGVGYELQRGPSESGGRGTGTTRSGTVSGSGLLFEGVFGNDPKLCHLRAWPDNVDVGLDDEVHDEEGIRQAPLVDDGSAIRHVNHDVFRPIDGGAVHDGVNRLQVLVEEQGVAAIPGAEDPSEDVEEEALLLWGRVDRRRVAVADEVGDPELLNDHRLIVEDPIVLRSEGNGNDASHPDACNSAIGVALVQDLFFEMPYNAQFSGLRNTIGNVSKYPRRLADRGHSSGKLERTTRSAIFFFVLCQFQFVNQSSEGDHRGGKSPEQFAGKLHQVN</sequence>
<protein>
    <submittedName>
        <fullName evidence="2">Uncharacterized protein</fullName>
    </submittedName>
</protein>
<accession>A0A484LW92</accession>
<evidence type="ECO:0000313" key="2">
    <source>
        <dbReference type="EMBL" id="VFQ80685.1"/>
    </source>
</evidence>
<reference evidence="2 3" key="1">
    <citation type="submission" date="2018-04" db="EMBL/GenBank/DDBJ databases">
        <authorList>
            <person name="Vogel A."/>
        </authorList>
    </citation>
    <scope>NUCLEOTIDE SEQUENCE [LARGE SCALE GENOMIC DNA]</scope>
</reference>
<keyword evidence="3" id="KW-1185">Reference proteome</keyword>
<evidence type="ECO:0000256" key="1">
    <source>
        <dbReference type="SAM" id="MobiDB-lite"/>
    </source>
</evidence>
<dbReference type="Proteomes" id="UP000595140">
    <property type="component" value="Unassembled WGS sequence"/>
</dbReference>
<evidence type="ECO:0000313" key="3">
    <source>
        <dbReference type="Proteomes" id="UP000595140"/>
    </source>
</evidence>
<feature type="region of interest" description="Disordered" evidence="1">
    <location>
        <begin position="14"/>
        <end position="36"/>
    </location>
</feature>
<dbReference type="AlphaFoldDB" id="A0A484LW92"/>
<feature type="region of interest" description="Disordered" evidence="1">
    <location>
        <begin position="264"/>
        <end position="284"/>
    </location>
</feature>
<dbReference type="EMBL" id="OOIL02002156">
    <property type="protein sequence ID" value="VFQ80685.1"/>
    <property type="molecule type" value="Genomic_DNA"/>
</dbReference>
<name>A0A484LW92_9ASTE</name>